<protein>
    <submittedName>
        <fullName evidence="1">Uncharacterized protein</fullName>
    </submittedName>
</protein>
<dbReference type="Proteomes" id="UP001069802">
    <property type="component" value="Unassembled WGS sequence"/>
</dbReference>
<accession>A0ABT4LGT0</accession>
<sequence>MFQWITRKFWSLFGKDDRAMILSDYSQQENNRIQRFLEEDVQFDLKWAEFLCDQSKKALADKTHFWEGTANASLIRIQASGVVIEPLHEQYPDNILLPHSIFIALLEGWITSLKSDGK</sequence>
<evidence type="ECO:0000313" key="1">
    <source>
        <dbReference type="EMBL" id="MCZ4280304.1"/>
    </source>
</evidence>
<keyword evidence="2" id="KW-1185">Reference proteome</keyword>
<evidence type="ECO:0000313" key="2">
    <source>
        <dbReference type="Proteomes" id="UP001069802"/>
    </source>
</evidence>
<dbReference type="EMBL" id="JAPWGY010000002">
    <property type="protein sequence ID" value="MCZ4280304.1"/>
    <property type="molecule type" value="Genomic_DNA"/>
</dbReference>
<proteinExistence type="predicted"/>
<gene>
    <name evidence="1" type="ORF">O4H49_05920</name>
</gene>
<reference evidence="1" key="1">
    <citation type="submission" date="2022-12" db="EMBL/GenBank/DDBJ databases">
        <title>Bacterial isolates from different developmental stages of Nematostella vectensis.</title>
        <authorList>
            <person name="Fraune S."/>
        </authorList>
    </citation>
    <scope>NUCLEOTIDE SEQUENCE</scope>
    <source>
        <strain evidence="1">G21630-S1</strain>
    </source>
</reference>
<organism evidence="1 2">
    <name type="scientific">Kiloniella laminariae</name>
    <dbReference type="NCBI Taxonomy" id="454162"/>
    <lineage>
        <taxon>Bacteria</taxon>
        <taxon>Pseudomonadati</taxon>
        <taxon>Pseudomonadota</taxon>
        <taxon>Alphaproteobacteria</taxon>
        <taxon>Rhodospirillales</taxon>
        <taxon>Kiloniellaceae</taxon>
        <taxon>Kiloniella</taxon>
    </lineage>
</organism>
<dbReference type="RefSeq" id="WP_269422514.1">
    <property type="nucleotide sequence ID" value="NZ_JAPWGY010000002.1"/>
</dbReference>
<name>A0ABT4LGT0_9PROT</name>
<comment type="caution">
    <text evidence="1">The sequence shown here is derived from an EMBL/GenBank/DDBJ whole genome shotgun (WGS) entry which is preliminary data.</text>
</comment>